<name>A0A8H8DIZ6_9FUNG</name>
<proteinExistence type="predicted"/>
<keyword evidence="3" id="KW-1185">Reference proteome</keyword>
<reference evidence="2 3" key="1">
    <citation type="journal article" name="Sci. Rep.">
        <title>Genome-scale phylogenetic analyses confirm Olpidium as the closest living zoosporic fungus to the non-flagellated, terrestrial fungi.</title>
        <authorList>
            <person name="Chang Y."/>
            <person name="Rochon D."/>
            <person name="Sekimoto S."/>
            <person name="Wang Y."/>
            <person name="Chovatia M."/>
            <person name="Sandor L."/>
            <person name="Salamov A."/>
            <person name="Grigoriev I.V."/>
            <person name="Stajich J.E."/>
            <person name="Spatafora J.W."/>
        </authorList>
    </citation>
    <scope>NUCLEOTIDE SEQUENCE [LARGE SCALE GENOMIC DNA]</scope>
    <source>
        <strain evidence="2">S191</strain>
    </source>
</reference>
<dbReference type="Proteomes" id="UP000673691">
    <property type="component" value="Unassembled WGS sequence"/>
</dbReference>
<feature type="region of interest" description="Disordered" evidence="1">
    <location>
        <begin position="1"/>
        <end position="25"/>
    </location>
</feature>
<protein>
    <recommendedName>
        <fullName evidence="4">Reverse transcriptase Ty1/copia-type domain-containing protein</fullName>
    </recommendedName>
</protein>
<dbReference type="EMBL" id="JAEFCI010005650">
    <property type="protein sequence ID" value="KAG5460163.1"/>
    <property type="molecule type" value="Genomic_DNA"/>
</dbReference>
<dbReference type="OrthoDB" id="3344688at2759"/>
<evidence type="ECO:0008006" key="4">
    <source>
        <dbReference type="Google" id="ProtNLM"/>
    </source>
</evidence>
<dbReference type="AlphaFoldDB" id="A0A8H8DIZ6"/>
<evidence type="ECO:0000313" key="3">
    <source>
        <dbReference type="Proteomes" id="UP000673691"/>
    </source>
</evidence>
<sequence length="280" mass="31528">MRPAFALSVTGPPRPSRKAKPPSFDEAQGSRVWRWAIDKEVGAHGTWDHEPVPLPAACSAISNAPVMRLAALQVCLALAVEKNRKMLAADVVTAYLNSELEEELYLRPLAKLSAPSGHAFRLPDAQSTVYDRRDAHRLRVSRKRLRRRVFGTFEPTTADRDFEPAWILTHIKQELFFKFKTTAGPLTSLLGLMSPIYQEAYTRELAAKYAVSAREMWSLSSSVMSLATINRRARIDTCQYISLFFMAMGTHSGIEFVVGFLGRQQSDPRQANWDTEMRAL</sequence>
<evidence type="ECO:0000313" key="2">
    <source>
        <dbReference type="EMBL" id="KAG5460163.1"/>
    </source>
</evidence>
<accession>A0A8H8DIZ6</accession>
<comment type="caution">
    <text evidence="2">The sequence shown here is derived from an EMBL/GenBank/DDBJ whole genome shotgun (WGS) entry which is preliminary data.</text>
</comment>
<feature type="non-terminal residue" evidence="2">
    <location>
        <position position="280"/>
    </location>
</feature>
<gene>
    <name evidence="2" type="ORF">BJ554DRAFT_7824</name>
</gene>
<organism evidence="2 3">
    <name type="scientific">Olpidium bornovanus</name>
    <dbReference type="NCBI Taxonomy" id="278681"/>
    <lineage>
        <taxon>Eukaryota</taxon>
        <taxon>Fungi</taxon>
        <taxon>Fungi incertae sedis</taxon>
        <taxon>Olpidiomycota</taxon>
        <taxon>Olpidiomycotina</taxon>
        <taxon>Olpidiomycetes</taxon>
        <taxon>Olpidiales</taxon>
        <taxon>Olpidiaceae</taxon>
        <taxon>Olpidium</taxon>
    </lineage>
</organism>
<evidence type="ECO:0000256" key="1">
    <source>
        <dbReference type="SAM" id="MobiDB-lite"/>
    </source>
</evidence>